<sequence length="528" mass="54062">IALGVALAAFAFAVLLWVLRNPEIAGWDELGYVDEVRHDSLLLAQQGWGALRDSLFIDYRQGPPGIRLVGLPAALAGFGDAASLRLLSALLIAATAGMLGLAAASVAGRGAGLLAAALFLAAPGGVRAGQEFMSETLAIPALAATLLLLAREWARPEPPRWNAALLGLAVGAGLLARLSFAVQLLPAAVLAIGLGLLFDRHRLRRLGIVAFFALLVAWPAYAVNGLRYLGYARGAVADWQGHRLVAEGGGEFALRWLGRIVADHAFGPLVTLALLLGAAGLLVLAARGLRWRRPPPALLVAGFALALAAPVLAGHVTGQNQNFRFLASALPGLAVAAAIGIAAGLPRPALGAAAALAGVQALLVAAAPALPPLPGLAGLAELQGRPNLTCDWRVLGPSLPATGTPRLLLLGNTDGFNPVQVNHAAHRLGRRIRWEELRSVPDPAALRAALDRADLVLLLVAGQPEALPPGLYHPPSQPPVLALPADPAALSPGLQDAGEVAAPGAGGCRARVFSRIAAPGQAATDPAG</sequence>
<dbReference type="InterPro" id="IPR038731">
    <property type="entry name" value="RgtA/B/C-like"/>
</dbReference>
<proteinExistence type="predicted"/>
<feature type="non-terminal residue" evidence="10">
    <location>
        <position position="1"/>
    </location>
</feature>
<dbReference type="RefSeq" id="WP_200306572.1">
    <property type="nucleotide sequence ID" value="NZ_NRSG01000458.1"/>
</dbReference>
<feature type="domain" description="Glycosyltransferase RgtA/B/C/D-like" evidence="9">
    <location>
        <begin position="71"/>
        <end position="217"/>
    </location>
</feature>
<feature type="transmembrane region" description="Helical" evidence="8">
    <location>
        <begin position="297"/>
        <end position="317"/>
    </location>
</feature>
<feature type="transmembrane region" description="Helical" evidence="8">
    <location>
        <begin position="350"/>
        <end position="370"/>
    </location>
</feature>
<accession>A0ABS1D5Y5</accession>
<protein>
    <recommendedName>
        <fullName evidence="9">Glycosyltransferase RgtA/B/C/D-like domain-containing protein</fullName>
    </recommendedName>
</protein>
<feature type="transmembrane region" description="Helical" evidence="8">
    <location>
        <begin position="265"/>
        <end position="285"/>
    </location>
</feature>
<dbReference type="EMBL" id="NRSG01000458">
    <property type="protein sequence ID" value="MBK1662128.1"/>
    <property type="molecule type" value="Genomic_DNA"/>
</dbReference>
<evidence type="ECO:0000256" key="5">
    <source>
        <dbReference type="ARBA" id="ARBA00022692"/>
    </source>
</evidence>
<keyword evidence="4" id="KW-0808">Transferase</keyword>
<dbReference type="Pfam" id="PF13231">
    <property type="entry name" value="PMT_2"/>
    <property type="match status" value="1"/>
</dbReference>
<evidence type="ECO:0000313" key="11">
    <source>
        <dbReference type="Proteomes" id="UP000697995"/>
    </source>
</evidence>
<evidence type="ECO:0000259" key="9">
    <source>
        <dbReference type="Pfam" id="PF13231"/>
    </source>
</evidence>
<keyword evidence="5 8" id="KW-0812">Transmembrane</keyword>
<evidence type="ECO:0000256" key="2">
    <source>
        <dbReference type="ARBA" id="ARBA00022475"/>
    </source>
</evidence>
<evidence type="ECO:0000256" key="6">
    <source>
        <dbReference type="ARBA" id="ARBA00022989"/>
    </source>
</evidence>
<dbReference type="PANTHER" id="PTHR33908:SF11">
    <property type="entry name" value="MEMBRANE PROTEIN"/>
    <property type="match status" value="1"/>
</dbReference>
<keyword evidence="2" id="KW-1003">Cell membrane</keyword>
<keyword evidence="6 8" id="KW-1133">Transmembrane helix</keyword>
<dbReference type="InterPro" id="IPR050297">
    <property type="entry name" value="LipidA_mod_glycosyltrf_83"/>
</dbReference>
<name>A0ABS1D5Y5_9PROT</name>
<keyword evidence="3" id="KW-0328">Glycosyltransferase</keyword>
<dbReference type="PANTHER" id="PTHR33908">
    <property type="entry name" value="MANNOSYLTRANSFERASE YKCB-RELATED"/>
    <property type="match status" value="1"/>
</dbReference>
<keyword evidence="7 8" id="KW-0472">Membrane</keyword>
<feature type="transmembrane region" description="Helical" evidence="8">
    <location>
        <begin position="174"/>
        <end position="198"/>
    </location>
</feature>
<feature type="transmembrane region" description="Helical" evidence="8">
    <location>
        <begin position="205"/>
        <end position="223"/>
    </location>
</feature>
<evidence type="ECO:0000256" key="4">
    <source>
        <dbReference type="ARBA" id="ARBA00022679"/>
    </source>
</evidence>
<evidence type="ECO:0000313" key="10">
    <source>
        <dbReference type="EMBL" id="MBK1662128.1"/>
    </source>
</evidence>
<gene>
    <name evidence="10" type="ORF">CKO45_28485</name>
</gene>
<dbReference type="Proteomes" id="UP000697995">
    <property type="component" value="Unassembled WGS sequence"/>
</dbReference>
<evidence type="ECO:0000256" key="8">
    <source>
        <dbReference type="SAM" id="Phobius"/>
    </source>
</evidence>
<evidence type="ECO:0000256" key="1">
    <source>
        <dbReference type="ARBA" id="ARBA00004651"/>
    </source>
</evidence>
<comment type="subcellular location">
    <subcellularLocation>
        <location evidence="1">Cell membrane</location>
        <topology evidence="1">Multi-pass membrane protein</topology>
    </subcellularLocation>
</comment>
<keyword evidence="11" id="KW-1185">Reference proteome</keyword>
<evidence type="ECO:0000256" key="7">
    <source>
        <dbReference type="ARBA" id="ARBA00023136"/>
    </source>
</evidence>
<evidence type="ECO:0000256" key="3">
    <source>
        <dbReference type="ARBA" id="ARBA00022676"/>
    </source>
</evidence>
<feature type="transmembrane region" description="Helical" evidence="8">
    <location>
        <begin position="87"/>
        <end position="120"/>
    </location>
</feature>
<reference evidence="10 11" key="1">
    <citation type="journal article" date="2020" name="Microorganisms">
        <title>Osmotic Adaptation and Compatible Solute Biosynthesis of Phototrophic Bacteria as Revealed from Genome Analyses.</title>
        <authorList>
            <person name="Imhoff J.F."/>
            <person name="Rahn T."/>
            <person name="Kunzel S."/>
            <person name="Keller A."/>
            <person name="Neulinger S.C."/>
        </authorList>
    </citation>
    <scope>NUCLEOTIDE SEQUENCE [LARGE SCALE GENOMIC DNA]</scope>
    <source>
        <strain evidence="10 11">DSM 15382</strain>
    </source>
</reference>
<organism evidence="10 11">
    <name type="scientific">Paracraurococcus ruber</name>
    <dbReference type="NCBI Taxonomy" id="77675"/>
    <lineage>
        <taxon>Bacteria</taxon>
        <taxon>Pseudomonadati</taxon>
        <taxon>Pseudomonadota</taxon>
        <taxon>Alphaproteobacteria</taxon>
        <taxon>Acetobacterales</taxon>
        <taxon>Roseomonadaceae</taxon>
        <taxon>Paracraurococcus</taxon>
    </lineage>
</organism>
<comment type="caution">
    <text evidence="10">The sequence shown here is derived from an EMBL/GenBank/DDBJ whole genome shotgun (WGS) entry which is preliminary data.</text>
</comment>
<feature type="transmembrane region" description="Helical" evidence="8">
    <location>
        <begin position="323"/>
        <end position="343"/>
    </location>
</feature>